<comment type="similarity">
    <text evidence="1 8">Belongs to the Cu-Zn superoxide dismutase family.</text>
</comment>
<evidence type="ECO:0000256" key="4">
    <source>
        <dbReference type="ARBA" id="ARBA00022862"/>
    </source>
</evidence>
<dbReference type="PRINTS" id="PR00068">
    <property type="entry name" value="CUZNDISMTASE"/>
</dbReference>
<dbReference type="InterPro" id="IPR018152">
    <property type="entry name" value="SOD_Cu/Zn_BS"/>
</dbReference>
<dbReference type="EC" id="1.15.1.1" evidence="8"/>
<accession>G8BY07</accession>
<proteinExistence type="inferred from homology"/>
<name>G8BY07_TETPH</name>
<dbReference type="InterPro" id="IPR001424">
    <property type="entry name" value="SOD_Cu_Zn_dom"/>
</dbReference>
<keyword evidence="11" id="KW-1185">Reference proteome</keyword>
<evidence type="ECO:0000313" key="11">
    <source>
        <dbReference type="Proteomes" id="UP000005666"/>
    </source>
</evidence>
<dbReference type="OrthoDB" id="2015551at2759"/>
<sequence>MVKAVAILKGDTEVSGIVYFEQKSEDEPTTVTYEITGNTPNSERGFHVHEFGDVTNGCTSAGAHFNPFNKTHGHPNSEDRHVGDMGNIKADAKGVAKGAFTDKLVKLIGPTSVIGRSVVVHSGTDDYGLGGHADSLTTGNAGGRNACGVIGVTNA</sequence>
<organism evidence="10 11">
    <name type="scientific">Tetrapisispora phaffii (strain ATCC 24235 / CBS 4417 / NBRC 1672 / NRRL Y-8282 / UCD 70-5)</name>
    <name type="common">Yeast</name>
    <name type="synonym">Fabospora phaffii</name>
    <dbReference type="NCBI Taxonomy" id="1071381"/>
    <lineage>
        <taxon>Eukaryota</taxon>
        <taxon>Fungi</taxon>
        <taxon>Dikarya</taxon>
        <taxon>Ascomycota</taxon>
        <taxon>Saccharomycotina</taxon>
        <taxon>Saccharomycetes</taxon>
        <taxon>Saccharomycetales</taxon>
        <taxon>Saccharomycetaceae</taxon>
        <taxon>Tetrapisispora</taxon>
    </lineage>
</organism>
<dbReference type="AlphaFoldDB" id="G8BY07"/>
<evidence type="ECO:0000313" key="10">
    <source>
        <dbReference type="EMBL" id="CCE64785.1"/>
    </source>
</evidence>
<dbReference type="HOGENOM" id="CLU_056632_4_1_1"/>
<comment type="cofactor">
    <cofactor evidence="8">
        <name>Cu cation</name>
        <dbReference type="ChEBI" id="CHEBI:23378"/>
    </cofactor>
    <text evidence="8">Binds 1 copper ion per subunit.</text>
</comment>
<comment type="catalytic activity">
    <reaction evidence="8">
        <text>2 superoxide + 2 H(+) = H2O2 + O2</text>
        <dbReference type="Rhea" id="RHEA:20696"/>
        <dbReference type="ChEBI" id="CHEBI:15378"/>
        <dbReference type="ChEBI" id="CHEBI:15379"/>
        <dbReference type="ChEBI" id="CHEBI:16240"/>
        <dbReference type="ChEBI" id="CHEBI:18421"/>
        <dbReference type="EC" id="1.15.1.1"/>
    </reaction>
</comment>
<reference evidence="10 11" key="1">
    <citation type="journal article" date="2011" name="Proc. Natl. Acad. Sci. U.S.A.">
        <title>Evolutionary erosion of yeast sex chromosomes by mating-type switching accidents.</title>
        <authorList>
            <person name="Gordon J.L."/>
            <person name="Armisen D."/>
            <person name="Proux-Wera E."/>
            <person name="Oheigeartaigh S.S."/>
            <person name="Byrne K.P."/>
            <person name="Wolfe K.H."/>
        </authorList>
    </citation>
    <scope>NUCLEOTIDE SEQUENCE [LARGE SCALE GENOMIC DNA]</scope>
    <source>
        <strain evidence="11">ATCC 24235 / CBS 4417 / NBRC 1672 / NRRL Y-8282 / UCD 70-5</strain>
    </source>
</reference>
<dbReference type="GeneID" id="11534696"/>
<evidence type="ECO:0000256" key="8">
    <source>
        <dbReference type="RuleBase" id="RU000393"/>
    </source>
</evidence>
<comment type="cofactor">
    <cofactor evidence="8">
        <name>Zn(2+)</name>
        <dbReference type="ChEBI" id="CHEBI:29105"/>
    </cofactor>
    <text evidence="8">Binds 1 zinc ion per subunit.</text>
</comment>
<dbReference type="STRING" id="1071381.G8BY07"/>
<dbReference type="OMA" id="AQRGFHI"/>
<dbReference type="RefSeq" id="XP_003687219.1">
    <property type="nucleotide sequence ID" value="XM_003687171.1"/>
</dbReference>
<dbReference type="Proteomes" id="UP000005666">
    <property type="component" value="Chromosome 9"/>
</dbReference>
<dbReference type="PROSITE" id="PS00087">
    <property type="entry name" value="SOD_CU_ZN_1"/>
    <property type="match status" value="1"/>
</dbReference>
<evidence type="ECO:0000256" key="5">
    <source>
        <dbReference type="ARBA" id="ARBA00023002"/>
    </source>
</evidence>
<evidence type="ECO:0000256" key="7">
    <source>
        <dbReference type="ARBA" id="ARBA00023157"/>
    </source>
</evidence>
<dbReference type="InterPro" id="IPR024134">
    <property type="entry name" value="SOD_Cu/Zn_/chaperone"/>
</dbReference>
<dbReference type="PANTHER" id="PTHR10003">
    <property type="entry name" value="SUPEROXIDE DISMUTASE CU-ZN -RELATED"/>
    <property type="match status" value="1"/>
</dbReference>
<dbReference type="GO" id="GO:0004784">
    <property type="term" value="F:superoxide dismutase activity"/>
    <property type="evidence" value="ECO:0007669"/>
    <property type="project" value="UniProtKB-EC"/>
</dbReference>
<keyword evidence="6 8" id="KW-0186">Copper</keyword>
<keyword evidence="2 8" id="KW-0479">Metal-binding</keyword>
<dbReference type="InterPro" id="IPR036423">
    <property type="entry name" value="SOD-like_Cu/Zn_dom_sf"/>
</dbReference>
<comment type="function">
    <text evidence="8">Destroys radicals which are normally produced within the cells and which are toxic to biological systems.</text>
</comment>
<evidence type="ECO:0000259" key="9">
    <source>
        <dbReference type="Pfam" id="PF00080"/>
    </source>
</evidence>
<evidence type="ECO:0000256" key="2">
    <source>
        <dbReference type="ARBA" id="ARBA00022723"/>
    </source>
</evidence>
<keyword evidence="3 8" id="KW-0862">Zinc</keyword>
<keyword evidence="5 8" id="KW-0560">Oxidoreductase</keyword>
<gene>
    <name evidence="10" type="primary">TPHA0I02840</name>
    <name evidence="10" type="ordered locus">TPHA_0I02840</name>
</gene>
<dbReference type="Pfam" id="PF00080">
    <property type="entry name" value="Sod_Cu"/>
    <property type="match status" value="1"/>
</dbReference>
<dbReference type="KEGG" id="tpf:TPHA_0I02840"/>
<dbReference type="CDD" id="cd00305">
    <property type="entry name" value="Cu-Zn_Superoxide_Dismutase"/>
    <property type="match status" value="1"/>
</dbReference>
<evidence type="ECO:0000256" key="1">
    <source>
        <dbReference type="ARBA" id="ARBA00010457"/>
    </source>
</evidence>
<dbReference type="FunFam" id="2.60.40.200:FF:000001">
    <property type="entry name" value="Superoxide dismutase [Cu-Zn]"/>
    <property type="match status" value="1"/>
</dbReference>
<dbReference type="SUPFAM" id="SSF49329">
    <property type="entry name" value="Cu,Zn superoxide dismutase-like"/>
    <property type="match status" value="1"/>
</dbReference>
<dbReference type="EMBL" id="HE612864">
    <property type="protein sequence ID" value="CCE64785.1"/>
    <property type="molecule type" value="Genomic_DNA"/>
</dbReference>
<dbReference type="Gene3D" id="2.60.40.200">
    <property type="entry name" value="Superoxide dismutase, copper/zinc binding domain"/>
    <property type="match status" value="1"/>
</dbReference>
<dbReference type="eggNOG" id="KOG0441">
    <property type="taxonomic scope" value="Eukaryota"/>
</dbReference>
<keyword evidence="4" id="KW-0049">Antioxidant</keyword>
<dbReference type="GO" id="GO:0005507">
    <property type="term" value="F:copper ion binding"/>
    <property type="evidence" value="ECO:0007669"/>
    <property type="project" value="InterPro"/>
</dbReference>
<evidence type="ECO:0000256" key="6">
    <source>
        <dbReference type="ARBA" id="ARBA00023008"/>
    </source>
</evidence>
<dbReference type="PROSITE" id="PS00332">
    <property type="entry name" value="SOD_CU_ZN_2"/>
    <property type="match status" value="1"/>
</dbReference>
<feature type="domain" description="Superoxide dismutase copper/zinc binding" evidence="9">
    <location>
        <begin position="14"/>
        <end position="150"/>
    </location>
</feature>
<keyword evidence="7" id="KW-1015">Disulfide bond</keyword>
<protein>
    <recommendedName>
        <fullName evidence="8">Superoxide dismutase [Cu-Zn]</fullName>
        <ecNumber evidence="8">1.15.1.1</ecNumber>
    </recommendedName>
</protein>
<evidence type="ECO:0000256" key="3">
    <source>
        <dbReference type="ARBA" id="ARBA00022833"/>
    </source>
</evidence>